<evidence type="ECO:0008006" key="4">
    <source>
        <dbReference type="Google" id="ProtNLM"/>
    </source>
</evidence>
<dbReference type="Proteomes" id="UP000638043">
    <property type="component" value="Unassembled WGS sequence"/>
</dbReference>
<evidence type="ECO:0000313" key="3">
    <source>
        <dbReference type="Proteomes" id="UP000638043"/>
    </source>
</evidence>
<name>A0ABQ2N0K6_9MICO</name>
<gene>
    <name evidence="2" type="ORF">GCM10010910_09480</name>
</gene>
<protein>
    <recommendedName>
        <fullName evidence="4">DUF4391 domain-containing protein</fullName>
    </recommendedName>
</protein>
<reference evidence="3" key="1">
    <citation type="journal article" date="2019" name="Int. J. Syst. Evol. Microbiol.">
        <title>The Global Catalogue of Microorganisms (GCM) 10K type strain sequencing project: providing services to taxonomists for standard genome sequencing and annotation.</title>
        <authorList>
            <consortium name="The Broad Institute Genomics Platform"/>
            <consortium name="The Broad Institute Genome Sequencing Center for Infectious Disease"/>
            <person name="Wu L."/>
            <person name="Ma J."/>
        </authorList>
    </citation>
    <scope>NUCLEOTIDE SEQUENCE [LARGE SCALE GENOMIC DNA]</scope>
    <source>
        <strain evidence="3">CGMCC 4.7181</strain>
    </source>
</reference>
<evidence type="ECO:0000313" key="2">
    <source>
        <dbReference type="EMBL" id="GGO61508.1"/>
    </source>
</evidence>
<sequence length="222" mass="24987">MIDILYRWPEAARVGSRVPKDKLYEHGNAPTALREQFKSNIARITWAYKLAESTINLPATDDVSEIQVFRIDTKDGLDVSDQLLSVIDKAIPSPIIFEITRETSDKLEVRTAAQLKQLGPTTRQVGRYSGTGWIAGEQGRQPLPTAIDLATLYVALLEPLAEVSARPGEAMSVVADRLRAISKLEREVATLRRKLKGEKQLNRKLELRRLLKSKTTELEQKR</sequence>
<dbReference type="Pfam" id="PF14335">
    <property type="entry name" value="DUF4391"/>
    <property type="match status" value="1"/>
</dbReference>
<dbReference type="RefSeq" id="WP_188700234.1">
    <property type="nucleotide sequence ID" value="NZ_BMMQ01000002.1"/>
</dbReference>
<dbReference type="EMBL" id="BMMQ01000002">
    <property type="protein sequence ID" value="GGO61508.1"/>
    <property type="molecule type" value="Genomic_DNA"/>
</dbReference>
<feature type="coiled-coil region" evidence="1">
    <location>
        <begin position="174"/>
        <end position="208"/>
    </location>
</feature>
<evidence type="ECO:0000256" key="1">
    <source>
        <dbReference type="SAM" id="Coils"/>
    </source>
</evidence>
<dbReference type="InterPro" id="IPR025503">
    <property type="entry name" value="DUF4391"/>
</dbReference>
<keyword evidence="3" id="KW-1185">Reference proteome</keyword>
<organism evidence="2 3">
    <name type="scientific">Microbacterium nanhaiense</name>
    <dbReference type="NCBI Taxonomy" id="1301026"/>
    <lineage>
        <taxon>Bacteria</taxon>
        <taxon>Bacillati</taxon>
        <taxon>Actinomycetota</taxon>
        <taxon>Actinomycetes</taxon>
        <taxon>Micrococcales</taxon>
        <taxon>Microbacteriaceae</taxon>
        <taxon>Microbacterium</taxon>
    </lineage>
</organism>
<proteinExistence type="predicted"/>
<keyword evidence="1" id="KW-0175">Coiled coil</keyword>
<accession>A0ABQ2N0K6</accession>
<comment type="caution">
    <text evidence="2">The sequence shown here is derived from an EMBL/GenBank/DDBJ whole genome shotgun (WGS) entry which is preliminary data.</text>
</comment>